<dbReference type="EMBL" id="UZAU01000035">
    <property type="status" value="NOT_ANNOTATED_CDS"/>
    <property type="molecule type" value="Genomic_DNA"/>
</dbReference>
<sequence>MMVMGAPSDAVEDIVTMTSQLGVEQAEEWEENSEAVNSFGGCSLIGKVISTRDISERLLLNIFSRMWKGIKDWEVKVYEKKEEHSIVGFSFKNMGDTKTILARQPWIFNGGLLLLEEWPSSGQWADFRLDKVSCWVKIKGIPLKMFTQRNVQKLGEMAGEVEEFKWSQDKRMFLNGYARMRIGFPLQKNVFVGRFIPSDGRQHWVQFKFERLPMLCFGCGLWGHEQKECAKVALTEKDEHGQVVPKYGSWLRDEDPLPNAFVAFKQLQMRINGGEKELHDQSNTRLFANDGRQNATHHDDESVDLNGGLQSTPVAGGRAEVMVMESSGTNCGAMGGALKVGHVELGSCGENSGAGEALGRTNDLKHLGSINDKTLGQLKVGHGGKMDGLELSGSSLQLGRVRQLSDSLSEEEIEVKKRKNTGHAIGKGEVQDKRNFNKGKQVIVELEVSGENDGFNPGRADHGDKEGKMQVGQRRKISIKNKARHRHQAIAAMEAEEQSTRPGIMRTVGDEVVGDAAFVFGADMGSHIPLEGPPSTMKLLSWNVQGIGNPWTLRALQSHLREFNPSVVFLAETKLTRRQAEGLCNKLQFGDNFWAVHRIGLSGGLLIMWRDGIKLRVDSSSVGHIVAEVTGNGFSPWMLTCFYGHPEASQRKFSWELLQKIGGKINGSWLCVGDFNEIVSLTEKSGGRTRGAAAMEAFKKTLDRCQLIDFCSVKSEFTWCNGHESSQVMERLDRGLCNLEWLQQFEGADIQLLDWWESDHRALVVDIPLAEEGQPDGRIKRWRDEGTSGSATSFRGKTIRVGRHLKLWNRKKRKESTSSITKIKKALQELTSIQQPGVWTEIKKNERKLNVLMEKDEKSASDIDWGVLEEVLQAVQPKVSLGMNEALLQPFMEEEVVQAIKEMHPTKAPGEDGLPALFYQKFWSKVNKDVVGVCLNILDGGADMGCLNETIFALIPKVEKPMNVAEYRPISLCNVIYKIVSKCLANRLRQTLDGVISESQSAFVKGRLIHDNAIVGYESLHCMRKNRFRNGTKMALKLDMAKAYDRVEWRFLQEVMLRLGYHEQWIAKIMACVTSVTFSFLINGEIQGKVVPQRGIRQGDPLSPFLFLFCAEVFSCLLQREEAGNQLVGVRFGRQGLAVSHLFFADDSMIFFDPTWEACQRFNTLLTATKLELAEFLGVKVVDNHGKYLGLLSLVGRNKKQVFDVIKNRVWNRLRGWKGHMFSMGVKEVLIKAIVQAIPAYTMSCYRLTKSTITSIHRMAARFWWGSTAKKKKIHWCKWEYLCRPKEEGGLGFRDLELFNQALLAKQIWRCLRQPGSLCSKVLKASYFPHKSVLAAKCGAHASFVWRSLVWGKEIILKGYRWRVGNGQQVRVLEDPWLPRPTSFKVYDKPPFPQQLCVVDLTHPSGVWDESFIRANFNREDAEMILRLPPLHEDLEDKVMWHYSRNGEYTVRSGYRMAAEIRKSEATLEGQLMKDWWRKLWKLKLPPKVKHFAWKLANSWLPTHSNLVTRKVMTDPTCHRCSNGVRENIFHALWGCSANKGIWKLSGFKAEIQRKGGEDVLAFLMRLARGMNQDSYEFFLVLCWQVWYLRNSTKHGGRLPQPAEVVEWCGQYLLEYKQPVLEQGRQGQRQRVQQSRWTPPRQGDVKINVDGGVRKGGGCSSVGCVVREASGSCVFASATVLPCEASPLRVELQAIQLGLQTGIQRRFNRFSVESDCREAIHLIHSKEEACRDIDGMLNNIRDLMLDASVVGISFVYRETNEVANVLANYALINKVRAMWVGVDPPCARLALMQDLPNPL</sequence>
<organism evidence="4 5">
    <name type="scientific">Cannabis sativa</name>
    <name type="common">Hemp</name>
    <name type="synonym">Marijuana</name>
    <dbReference type="NCBI Taxonomy" id="3483"/>
    <lineage>
        <taxon>Eukaryota</taxon>
        <taxon>Viridiplantae</taxon>
        <taxon>Streptophyta</taxon>
        <taxon>Embryophyta</taxon>
        <taxon>Tracheophyta</taxon>
        <taxon>Spermatophyta</taxon>
        <taxon>Magnoliopsida</taxon>
        <taxon>eudicotyledons</taxon>
        <taxon>Gunneridae</taxon>
        <taxon>Pentapetalae</taxon>
        <taxon>rosids</taxon>
        <taxon>fabids</taxon>
        <taxon>Rosales</taxon>
        <taxon>Cannabaceae</taxon>
        <taxon>Cannabis</taxon>
    </lineage>
</organism>
<dbReference type="PROSITE" id="PS50158">
    <property type="entry name" value="ZF_CCHC"/>
    <property type="match status" value="1"/>
</dbReference>
<keyword evidence="5" id="KW-1185">Reference proteome</keyword>
<evidence type="ECO:0000256" key="1">
    <source>
        <dbReference type="PROSITE-ProRule" id="PRU00047"/>
    </source>
</evidence>
<reference evidence="4" key="1">
    <citation type="submission" date="2018-11" db="EMBL/GenBank/DDBJ databases">
        <authorList>
            <person name="Grassa J C."/>
        </authorList>
    </citation>
    <scope>NUCLEOTIDE SEQUENCE [LARGE SCALE GENOMIC DNA]</scope>
</reference>
<dbReference type="Pfam" id="PF13456">
    <property type="entry name" value="RVT_3"/>
    <property type="match status" value="1"/>
</dbReference>
<dbReference type="InterPro" id="IPR005135">
    <property type="entry name" value="Endo/exonuclease/phosphatase"/>
</dbReference>
<evidence type="ECO:0000256" key="2">
    <source>
        <dbReference type="SAM" id="MobiDB-lite"/>
    </source>
</evidence>
<evidence type="ECO:0000259" key="3">
    <source>
        <dbReference type="PROSITE" id="PS50158"/>
    </source>
</evidence>
<accession>A0A803NHG3</accession>
<dbReference type="InterPro" id="IPR025836">
    <property type="entry name" value="Zn_knuckle_CX2CX4HX4C"/>
</dbReference>
<dbReference type="InterPro" id="IPR002156">
    <property type="entry name" value="RNaseH_domain"/>
</dbReference>
<feature type="region of interest" description="Disordered" evidence="2">
    <location>
        <begin position="450"/>
        <end position="473"/>
    </location>
</feature>
<reference evidence="4" key="2">
    <citation type="submission" date="2021-03" db="UniProtKB">
        <authorList>
            <consortium name="EnsemblPlants"/>
        </authorList>
    </citation>
    <scope>IDENTIFICATION</scope>
</reference>
<dbReference type="SUPFAM" id="SSF56672">
    <property type="entry name" value="DNA/RNA polymerases"/>
    <property type="match status" value="1"/>
</dbReference>
<dbReference type="Gramene" id="evm.model.01.1524">
    <property type="protein sequence ID" value="cds.evm.model.01.1524"/>
    <property type="gene ID" value="evm.TU.01.1524"/>
</dbReference>
<dbReference type="Pfam" id="PF03372">
    <property type="entry name" value="Exo_endo_phos"/>
    <property type="match status" value="1"/>
</dbReference>
<dbReference type="CDD" id="cd01650">
    <property type="entry name" value="RT_nLTR_like"/>
    <property type="match status" value="1"/>
</dbReference>
<dbReference type="Gene3D" id="3.60.10.10">
    <property type="entry name" value="Endonuclease/exonuclease/phosphatase"/>
    <property type="match status" value="1"/>
</dbReference>
<dbReference type="GO" id="GO:0003676">
    <property type="term" value="F:nucleic acid binding"/>
    <property type="evidence" value="ECO:0007669"/>
    <property type="project" value="InterPro"/>
</dbReference>
<keyword evidence="1" id="KW-0863">Zinc-finger</keyword>
<keyword evidence="1" id="KW-0862">Zinc</keyword>
<proteinExistence type="predicted"/>
<feature type="domain" description="CCHC-type" evidence="3">
    <location>
        <begin position="216"/>
        <end position="229"/>
    </location>
</feature>
<dbReference type="InterPro" id="IPR001878">
    <property type="entry name" value="Znf_CCHC"/>
</dbReference>
<dbReference type="Pfam" id="PF00078">
    <property type="entry name" value="RVT_1"/>
    <property type="match status" value="1"/>
</dbReference>
<dbReference type="PANTHER" id="PTHR33116">
    <property type="entry name" value="REVERSE TRANSCRIPTASE ZINC-BINDING DOMAIN-CONTAINING PROTEIN-RELATED-RELATED"/>
    <property type="match status" value="1"/>
</dbReference>
<dbReference type="EnsemblPlants" id="evm.model.01.1524">
    <property type="protein sequence ID" value="cds.evm.model.01.1524"/>
    <property type="gene ID" value="evm.TU.01.1524"/>
</dbReference>
<evidence type="ECO:0000313" key="4">
    <source>
        <dbReference type="EnsemblPlants" id="cds.evm.model.01.1524"/>
    </source>
</evidence>
<dbReference type="CDD" id="cd06222">
    <property type="entry name" value="RNase_H_like"/>
    <property type="match status" value="1"/>
</dbReference>
<evidence type="ECO:0000313" key="5">
    <source>
        <dbReference type="Proteomes" id="UP000596661"/>
    </source>
</evidence>
<dbReference type="InterPro" id="IPR036397">
    <property type="entry name" value="RNaseH_sf"/>
</dbReference>
<dbReference type="Pfam" id="PF14392">
    <property type="entry name" value="zf-CCHC_4"/>
    <property type="match status" value="1"/>
</dbReference>
<dbReference type="InterPro" id="IPR036691">
    <property type="entry name" value="Endo/exonu/phosph_ase_sf"/>
</dbReference>
<dbReference type="Gene3D" id="3.30.420.10">
    <property type="entry name" value="Ribonuclease H-like superfamily/Ribonuclease H"/>
    <property type="match status" value="1"/>
</dbReference>
<dbReference type="Pfam" id="PF13966">
    <property type="entry name" value="zf-RVT"/>
    <property type="match status" value="1"/>
</dbReference>
<dbReference type="SUPFAM" id="SSF53098">
    <property type="entry name" value="Ribonuclease H-like"/>
    <property type="match status" value="1"/>
</dbReference>
<dbReference type="SUPFAM" id="SSF56219">
    <property type="entry name" value="DNase I-like"/>
    <property type="match status" value="1"/>
</dbReference>
<dbReference type="GO" id="GO:0008270">
    <property type="term" value="F:zinc ion binding"/>
    <property type="evidence" value="ECO:0007669"/>
    <property type="project" value="UniProtKB-KW"/>
</dbReference>
<dbReference type="Proteomes" id="UP000596661">
    <property type="component" value="Chromosome 1"/>
</dbReference>
<dbReference type="InterPro" id="IPR043502">
    <property type="entry name" value="DNA/RNA_pol_sf"/>
</dbReference>
<dbReference type="InterPro" id="IPR044730">
    <property type="entry name" value="RNase_H-like_dom_plant"/>
</dbReference>
<dbReference type="InterPro" id="IPR026960">
    <property type="entry name" value="RVT-Znf"/>
</dbReference>
<dbReference type="GO" id="GO:0004523">
    <property type="term" value="F:RNA-DNA hybrid ribonuclease activity"/>
    <property type="evidence" value="ECO:0007669"/>
    <property type="project" value="InterPro"/>
</dbReference>
<dbReference type="InterPro" id="IPR012337">
    <property type="entry name" value="RNaseH-like_sf"/>
</dbReference>
<dbReference type="PANTHER" id="PTHR33116:SF86">
    <property type="entry name" value="REVERSE TRANSCRIPTASE DOMAIN-CONTAINING PROTEIN"/>
    <property type="match status" value="1"/>
</dbReference>
<protein>
    <recommendedName>
        <fullName evidence="3">CCHC-type domain-containing protein</fullName>
    </recommendedName>
</protein>
<dbReference type="InterPro" id="IPR000477">
    <property type="entry name" value="RT_dom"/>
</dbReference>
<name>A0A803NHG3_CANSA</name>
<keyword evidence="1" id="KW-0479">Metal-binding</keyword>
<feature type="compositionally biased region" description="Basic and acidic residues" evidence="2">
    <location>
        <begin position="459"/>
        <end position="468"/>
    </location>
</feature>